<dbReference type="InterPro" id="IPR048332">
    <property type="entry name" value="GD_AH_C"/>
</dbReference>
<proteinExistence type="inferred from homology"/>
<dbReference type="RefSeq" id="WP_162668859.1">
    <property type="nucleotide sequence ID" value="NZ_LR593886.1"/>
</dbReference>
<dbReference type="GO" id="GO:0019698">
    <property type="term" value="P:D-galacturonate catabolic process"/>
    <property type="evidence" value="ECO:0007669"/>
    <property type="project" value="TreeGrafter"/>
</dbReference>
<dbReference type="Gene3D" id="2.30.130.110">
    <property type="match status" value="1"/>
</dbReference>
<sequence length="522" mass="55407">MAVPISEFAVHLRPQDNVAVARKPIPSGITFGFDGGTFTLAKGIGMGHKFAVVSIKEGDPIHKYGQVIGFAGRNVAPGEHVHVHNVTAGAFERDYAYASQIPAPLPPPAEYRTFMGFDRGEGRAPHQRYGTRNYLAVISTVNCSASTSKYIADRVRALGLLKDYPNVDGVIAIVHRQGCGMQFDGPDHQQLDRTLAGFARHPNVAAYLLVGLGCEIVQASHLIENEKLNLLQLDGKKGTPLALSIQECGGIGKTVEAGVQAVAEMLPRVNDVRRVQLPAKHLILGTNCGGSDGNSGVTANPALGVASDMMVQQGGTSILGETTEIYGAEHILTRRAVSKEVGEKLVERIKWWEWYTSMFGAEINNNPSPGNKEGGLTTIYEKSLGAIAKAGGTAMVDVYRYAEPVTAKGFVVMDTPGYDPVSMTGIVAGGANVCVFTTGRGSVFGCKPAPCVKVATNTPLYTHMIGDMDIDAGKVLNGVSVEAVGQEIFEKVLSVASGEKTKSELNGVGEEEFAPWSIGPTL</sequence>
<gene>
    <name evidence="4" type="ORF">SOIL9_34130</name>
</gene>
<feature type="domain" description="SAF" evidence="3">
    <location>
        <begin position="16"/>
        <end position="87"/>
    </location>
</feature>
<evidence type="ECO:0000259" key="3">
    <source>
        <dbReference type="SMART" id="SM00858"/>
    </source>
</evidence>
<protein>
    <recommendedName>
        <fullName evidence="3">SAF domain-containing protein</fullName>
    </recommendedName>
</protein>
<dbReference type="AlphaFoldDB" id="A0A6P2CZ87"/>
<evidence type="ECO:0000256" key="1">
    <source>
        <dbReference type="ARBA" id="ARBA00010986"/>
    </source>
</evidence>
<dbReference type="PANTHER" id="PTHR30536:SF5">
    <property type="entry name" value="ALTRONATE DEHYDRATASE"/>
    <property type="match status" value="1"/>
</dbReference>
<name>A0A6P2CZ87_9BACT</name>
<dbReference type="CDD" id="cd11613">
    <property type="entry name" value="SAF_AH_GD"/>
    <property type="match status" value="1"/>
</dbReference>
<evidence type="ECO:0000313" key="5">
    <source>
        <dbReference type="Proteomes" id="UP000464178"/>
    </source>
</evidence>
<dbReference type="Pfam" id="PF20629">
    <property type="entry name" value="GD_AH_C"/>
    <property type="match status" value="1"/>
</dbReference>
<dbReference type="EMBL" id="LR593886">
    <property type="protein sequence ID" value="VTR94301.1"/>
    <property type="molecule type" value="Genomic_DNA"/>
</dbReference>
<keyword evidence="2" id="KW-0456">Lyase</keyword>
<evidence type="ECO:0000313" key="4">
    <source>
        <dbReference type="EMBL" id="VTR94301.1"/>
    </source>
</evidence>
<dbReference type="KEGG" id="gms:SOIL9_34130"/>
<dbReference type="SMART" id="SM00858">
    <property type="entry name" value="SAF"/>
    <property type="match status" value="1"/>
</dbReference>
<accession>A0A6P2CZ87</accession>
<reference evidence="4 5" key="1">
    <citation type="submission" date="2019-05" db="EMBL/GenBank/DDBJ databases">
        <authorList>
            <consortium name="Science for Life Laboratories"/>
        </authorList>
    </citation>
    <scope>NUCLEOTIDE SEQUENCE [LARGE SCALE GENOMIC DNA]</scope>
    <source>
        <strain evidence="4">Soil9</strain>
    </source>
</reference>
<dbReference type="Proteomes" id="UP000464178">
    <property type="component" value="Chromosome"/>
</dbReference>
<dbReference type="InterPro" id="IPR044144">
    <property type="entry name" value="SAF_UxaA/GarD"/>
</dbReference>
<comment type="similarity">
    <text evidence="1">Belongs to the UxaA family.</text>
</comment>
<evidence type="ECO:0000256" key="2">
    <source>
        <dbReference type="ARBA" id="ARBA00023239"/>
    </source>
</evidence>
<organism evidence="4 5">
    <name type="scientific">Gemmata massiliana</name>
    <dbReference type="NCBI Taxonomy" id="1210884"/>
    <lineage>
        <taxon>Bacteria</taxon>
        <taxon>Pseudomonadati</taxon>
        <taxon>Planctomycetota</taxon>
        <taxon>Planctomycetia</taxon>
        <taxon>Gemmatales</taxon>
        <taxon>Gemmataceae</taxon>
        <taxon>Gemmata</taxon>
    </lineage>
</organism>
<dbReference type="GO" id="GO:0016829">
    <property type="term" value="F:lyase activity"/>
    <property type="evidence" value="ECO:0007669"/>
    <property type="project" value="UniProtKB-KW"/>
</dbReference>
<dbReference type="PANTHER" id="PTHR30536">
    <property type="entry name" value="ALTRONATE/GALACTARATE DEHYDRATASE"/>
    <property type="match status" value="1"/>
</dbReference>
<dbReference type="InterPro" id="IPR052172">
    <property type="entry name" value="UxaA_altronate/galactarate_dh"/>
</dbReference>
<dbReference type="InterPro" id="IPR013974">
    <property type="entry name" value="SAF"/>
</dbReference>
<dbReference type="InterPro" id="IPR007392">
    <property type="entry name" value="GD_AH_second"/>
</dbReference>
<dbReference type="Pfam" id="PF04295">
    <property type="entry name" value="GD_AH_second"/>
    <property type="match status" value="1"/>
</dbReference>
<keyword evidence="5" id="KW-1185">Reference proteome</keyword>
<dbReference type="Pfam" id="PF08666">
    <property type="entry name" value="SAF"/>
    <property type="match status" value="1"/>
</dbReference>